<sequence>MIDTSSTTSTAVTVTMKKAESKTISTKMESSPLPKKSVRFLTNSLVYRTEHINDYTKGEIERSWYSQEEMSSIVSDCMDTLTAVKNNDPSNSSGRCLRGLEYHLPEGQKKRRANKFGAIDLVLDEQTIQWECEEEDAHAIRTLYLTYSVPCQAEANRIGLDDEREARFVYRESDKNNDNCLLELSATRPSLLALKQASQHKSFKCISNELASQCSPVGRAA</sequence>
<reference evidence="1 2" key="1">
    <citation type="submission" date="2019-01" db="EMBL/GenBank/DDBJ databases">
        <authorList>
            <person name="Ferrante I. M."/>
        </authorList>
    </citation>
    <scope>NUCLEOTIDE SEQUENCE [LARGE SCALE GENOMIC DNA]</scope>
    <source>
        <strain evidence="1 2">B856</strain>
    </source>
</reference>
<keyword evidence="2" id="KW-1185">Reference proteome</keyword>
<protein>
    <submittedName>
        <fullName evidence="1">Uncharacterized protein</fullName>
    </submittedName>
</protein>
<organism evidence="1 2">
    <name type="scientific">Pseudo-nitzschia multistriata</name>
    <dbReference type="NCBI Taxonomy" id="183589"/>
    <lineage>
        <taxon>Eukaryota</taxon>
        <taxon>Sar</taxon>
        <taxon>Stramenopiles</taxon>
        <taxon>Ochrophyta</taxon>
        <taxon>Bacillariophyta</taxon>
        <taxon>Bacillariophyceae</taxon>
        <taxon>Bacillariophycidae</taxon>
        <taxon>Bacillariales</taxon>
        <taxon>Bacillariaceae</taxon>
        <taxon>Pseudo-nitzschia</taxon>
    </lineage>
</organism>
<dbReference type="AlphaFoldDB" id="A0A448ZDN7"/>
<accession>A0A448ZDN7</accession>
<evidence type="ECO:0000313" key="1">
    <source>
        <dbReference type="EMBL" id="VEU40152.1"/>
    </source>
</evidence>
<dbReference type="OrthoDB" id="47383at2759"/>
<gene>
    <name evidence="1" type="ORF">PSNMU_V1.4_AUG-EV-PASAV3_0070300</name>
</gene>
<name>A0A448ZDN7_9STRA</name>
<evidence type="ECO:0000313" key="2">
    <source>
        <dbReference type="Proteomes" id="UP000291116"/>
    </source>
</evidence>
<proteinExistence type="predicted"/>
<dbReference type="EMBL" id="CAACVS010000261">
    <property type="protein sequence ID" value="VEU40152.1"/>
    <property type="molecule type" value="Genomic_DNA"/>
</dbReference>
<dbReference type="Proteomes" id="UP000291116">
    <property type="component" value="Unassembled WGS sequence"/>
</dbReference>